<dbReference type="WBParaSite" id="ASIM_0001728701-mRNA-1">
    <property type="protein sequence ID" value="ASIM_0001728701-mRNA-1"/>
    <property type="gene ID" value="ASIM_0001728701"/>
</dbReference>
<dbReference type="OrthoDB" id="1867259at2759"/>
<evidence type="ECO:0000313" key="1">
    <source>
        <dbReference type="EMBL" id="VDK58478.1"/>
    </source>
</evidence>
<proteinExistence type="predicted"/>
<dbReference type="CDD" id="cd02232">
    <property type="entry name" value="cupin_ARD"/>
    <property type="match status" value="1"/>
</dbReference>
<keyword evidence="2" id="KW-1185">Reference proteome</keyword>
<protein>
    <submittedName>
        <fullName evidence="3">1,2-dihydroxy-3-keto-5-methylthiopentene dioxygenase</fullName>
    </submittedName>
</protein>
<dbReference type="InterPro" id="IPR004313">
    <property type="entry name" value="ARD"/>
</dbReference>
<dbReference type="AlphaFoldDB" id="A0A0M3K8J6"/>
<dbReference type="EMBL" id="UYRR01033326">
    <property type="protein sequence ID" value="VDK58478.1"/>
    <property type="molecule type" value="Genomic_DNA"/>
</dbReference>
<dbReference type="InterPro" id="IPR014710">
    <property type="entry name" value="RmlC-like_jellyroll"/>
</dbReference>
<evidence type="ECO:0000313" key="3">
    <source>
        <dbReference type="WBParaSite" id="ASIM_0001728701-mRNA-1"/>
    </source>
</evidence>
<dbReference type="PANTHER" id="PTHR23418:SF10">
    <property type="entry name" value="INACTIVE ACIREDUCTONE DIOXYGENASE 1-RELATED"/>
    <property type="match status" value="1"/>
</dbReference>
<reference evidence="3" key="1">
    <citation type="submission" date="2017-02" db="UniProtKB">
        <authorList>
            <consortium name="WormBaseParasite"/>
        </authorList>
    </citation>
    <scope>IDENTIFICATION</scope>
</reference>
<accession>A0A0M3K8J6</accession>
<dbReference type="GO" id="GO:0010309">
    <property type="term" value="F:acireductone dioxygenase [iron(II)-requiring] activity"/>
    <property type="evidence" value="ECO:0007669"/>
    <property type="project" value="InterPro"/>
</dbReference>
<evidence type="ECO:0000313" key="2">
    <source>
        <dbReference type="Proteomes" id="UP000267096"/>
    </source>
</evidence>
<sequence>MHIWQMEMYPCGDRRLPHHMFPPKRFTPDQLNSLTGIVYYHVDLEDANALKKRISKVKTERNMPFSDVFTINSSVSGLEQKLDELYEPVKRDDDSGYLVMEGSAYYDVEIEEDEWIRINVEKGDLLVIPKGIPHRFAITPKNHVLVQRFFAAEHTEPRCDRG</sequence>
<organism evidence="3">
    <name type="scientific">Anisakis simplex</name>
    <name type="common">Herring worm</name>
    <dbReference type="NCBI Taxonomy" id="6269"/>
    <lineage>
        <taxon>Eukaryota</taxon>
        <taxon>Metazoa</taxon>
        <taxon>Ecdysozoa</taxon>
        <taxon>Nematoda</taxon>
        <taxon>Chromadorea</taxon>
        <taxon>Rhabditida</taxon>
        <taxon>Spirurina</taxon>
        <taxon>Ascaridomorpha</taxon>
        <taxon>Ascaridoidea</taxon>
        <taxon>Anisakidae</taxon>
        <taxon>Anisakis</taxon>
        <taxon>Anisakis simplex complex</taxon>
    </lineage>
</organism>
<dbReference type="SUPFAM" id="SSF51182">
    <property type="entry name" value="RmlC-like cupins"/>
    <property type="match status" value="1"/>
</dbReference>
<dbReference type="GO" id="GO:0006555">
    <property type="term" value="P:methionine metabolic process"/>
    <property type="evidence" value="ECO:0007669"/>
    <property type="project" value="TreeGrafter"/>
</dbReference>
<dbReference type="InterPro" id="IPR011051">
    <property type="entry name" value="RmlC_Cupin_sf"/>
</dbReference>
<gene>
    <name evidence="1" type="ORF">ASIM_LOCUS16694</name>
</gene>
<dbReference type="Proteomes" id="UP000267096">
    <property type="component" value="Unassembled WGS sequence"/>
</dbReference>
<dbReference type="Gene3D" id="2.60.120.10">
    <property type="entry name" value="Jelly Rolls"/>
    <property type="match status" value="1"/>
</dbReference>
<name>A0A0M3K8J6_ANISI</name>
<dbReference type="Pfam" id="PF03079">
    <property type="entry name" value="ARD"/>
    <property type="match status" value="1"/>
</dbReference>
<reference evidence="1 2" key="2">
    <citation type="submission" date="2018-11" db="EMBL/GenBank/DDBJ databases">
        <authorList>
            <consortium name="Pathogen Informatics"/>
        </authorList>
    </citation>
    <scope>NUCLEOTIDE SEQUENCE [LARGE SCALE GENOMIC DNA]</scope>
</reference>
<dbReference type="PANTHER" id="PTHR23418">
    <property type="entry name" value="ACIREDUCTONE DIOXYGENASE"/>
    <property type="match status" value="1"/>
</dbReference>